<dbReference type="InterPro" id="IPR044294">
    <property type="entry name" value="Lipase-like"/>
</dbReference>
<dbReference type="Pfam" id="PF05057">
    <property type="entry name" value="DUF676"/>
    <property type="match status" value="1"/>
</dbReference>
<evidence type="ECO:0000259" key="2">
    <source>
        <dbReference type="Pfam" id="PF05057"/>
    </source>
</evidence>
<dbReference type="PANTHER" id="PTHR12482">
    <property type="entry name" value="LIPASE ROG1-RELATED-RELATED"/>
    <property type="match status" value="1"/>
</dbReference>
<dbReference type="InterPro" id="IPR029058">
    <property type="entry name" value="AB_hydrolase_fold"/>
</dbReference>
<reference evidence="3" key="2">
    <citation type="journal article" date="2023" name="Int. J. Mol. Sci.">
        <title>De Novo Assembly and Annotation of 11 Diverse Shrub Willow (Salix) Genomes Reveals Novel Gene Organization in Sex-Linked Regions.</title>
        <authorList>
            <person name="Hyden B."/>
            <person name="Feng K."/>
            <person name="Yates T.B."/>
            <person name="Jawdy S."/>
            <person name="Cereghino C."/>
            <person name="Smart L.B."/>
            <person name="Muchero W."/>
        </authorList>
    </citation>
    <scope>NUCLEOTIDE SEQUENCE</scope>
    <source>
        <tissue evidence="3">Shoot tip</tissue>
    </source>
</reference>
<comment type="caution">
    <text evidence="3">The sequence shown here is derived from an EMBL/GenBank/DDBJ whole genome shotgun (WGS) entry which is preliminary data.</text>
</comment>
<protein>
    <submittedName>
        <fullName evidence="3">ALPHA/BETA-HYDROLASES SUPERFAMILY PROTEIN</fullName>
    </submittedName>
</protein>
<feature type="region of interest" description="Disordered" evidence="1">
    <location>
        <begin position="1"/>
        <end position="37"/>
    </location>
</feature>
<feature type="domain" description="DUF676" evidence="2">
    <location>
        <begin position="68"/>
        <end position="270"/>
    </location>
</feature>
<dbReference type="SUPFAM" id="SSF53474">
    <property type="entry name" value="alpha/beta-Hydrolases"/>
    <property type="match status" value="1"/>
</dbReference>
<name>A0A9Q0SQ98_SALPP</name>
<proteinExistence type="predicted"/>
<dbReference type="OrthoDB" id="273452at2759"/>
<dbReference type="AlphaFoldDB" id="A0A9Q0SQ98"/>
<gene>
    <name evidence="3" type="ORF">OIU79_015720</name>
</gene>
<feature type="compositionally biased region" description="Basic and acidic residues" evidence="1">
    <location>
        <begin position="22"/>
        <end position="34"/>
    </location>
</feature>
<sequence length="379" mass="42437">MGSVGLQGTSGRTSSSEIVNKSGEELKEMNGEKKSNKKSSYFRKFGCLKIEENSKKGNAAETTGEPANPTHLVIMVNGIIGSAQNWKFAAKQFLKKYPRDVVVHRSKVNSSTLTFDGVDVMGDRLAEEVISVKKRHPSVQKISFVGHSLVMNLKIKDNCVQEKPRGKIAGLEPVNFITSATPHLGSRFHKQVPMLCGSYTLEKAAARMAWFLGRTGKHLFLTDVDDGKPPLLFQMASDSENLKFISALESFKRRVAYANASFDQIVGWSTSSLRRRNELPKRQHLSRHEKYPHIVNVKTTENTIPQHEISEAKAYDCKTFDMEEEMIRGLTKLSWERVDVNFSGSMQRLMAHSTIQVKGSFINSDGADVVQHMVDVFLL</sequence>
<dbReference type="Proteomes" id="UP001151532">
    <property type="component" value="Chromosome 2"/>
</dbReference>
<keyword evidence="4" id="KW-1185">Reference proteome</keyword>
<dbReference type="InterPro" id="IPR007751">
    <property type="entry name" value="DUF676_lipase-like"/>
</dbReference>
<dbReference type="Gene3D" id="3.40.50.1820">
    <property type="entry name" value="alpha/beta hydrolase"/>
    <property type="match status" value="1"/>
</dbReference>
<evidence type="ECO:0000313" key="4">
    <source>
        <dbReference type="Proteomes" id="UP001151532"/>
    </source>
</evidence>
<accession>A0A9Q0SQ98</accession>
<evidence type="ECO:0000313" key="3">
    <source>
        <dbReference type="EMBL" id="KAJ6685757.1"/>
    </source>
</evidence>
<organism evidence="3 4">
    <name type="scientific">Salix purpurea</name>
    <name type="common">Purple osier willow</name>
    <dbReference type="NCBI Taxonomy" id="77065"/>
    <lineage>
        <taxon>Eukaryota</taxon>
        <taxon>Viridiplantae</taxon>
        <taxon>Streptophyta</taxon>
        <taxon>Embryophyta</taxon>
        <taxon>Tracheophyta</taxon>
        <taxon>Spermatophyta</taxon>
        <taxon>Magnoliopsida</taxon>
        <taxon>eudicotyledons</taxon>
        <taxon>Gunneridae</taxon>
        <taxon>Pentapetalae</taxon>
        <taxon>rosids</taxon>
        <taxon>fabids</taxon>
        <taxon>Malpighiales</taxon>
        <taxon>Salicaceae</taxon>
        <taxon>Saliceae</taxon>
        <taxon>Salix</taxon>
    </lineage>
</organism>
<evidence type="ECO:0000256" key="1">
    <source>
        <dbReference type="SAM" id="MobiDB-lite"/>
    </source>
</evidence>
<dbReference type="EMBL" id="JAPFFK010000019">
    <property type="protein sequence ID" value="KAJ6685757.1"/>
    <property type="molecule type" value="Genomic_DNA"/>
</dbReference>
<reference evidence="3" key="1">
    <citation type="submission" date="2022-11" db="EMBL/GenBank/DDBJ databases">
        <authorList>
            <person name="Hyden B.L."/>
            <person name="Feng K."/>
            <person name="Yates T."/>
            <person name="Jawdy S."/>
            <person name="Smart L.B."/>
            <person name="Muchero W."/>
        </authorList>
    </citation>
    <scope>NUCLEOTIDE SEQUENCE</scope>
    <source>
        <tissue evidence="3">Shoot tip</tissue>
    </source>
</reference>
<feature type="compositionally biased region" description="Polar residues" evidence="1">
    <location>
        <begin position="1"/>
        <end position="19"/>
    </location>
</feature>
<dbReference type="PANTHER" id="PTHR12482:SF41">
    <property type="entry name" value="ALPHA_BETA-HYDROLASES SUPERFAMILY PROTEIN"/>
    <property type="match status" value="1"/>
</dbReference>